<dbReference type="PANTHER" id="PTHR34472:SF1">
    <property type="entry name" value="SULFUR CARRIER PROTEIN THIS"/>
    <property type="match status" value="1"/>
</dbReference>
<reference evidence="1" key="2">
    <citation type="submission" date="2016-01" db="EMBL/GenBank/DDBJ databases">
        <authorList>
            <person name="Oliw E.H."/>
        </authorList>
    </citation>
    <scope>NUCLEOTIDE SEQUENCE [LARGE SCALE GENOMIC DNA]</scope>
    <source>
        <strain evidence="1">KA00182</strain>
    </source>
</reference>
<dbReference type="Pfam" id="PF02597">
    <property type="entry name" value="ThiS"/>
    <property type="match status" value="1"/>
</dbReference>
<gene>
    <name evidence="2" type="ORF">CAL30_06470</name>
    <name evidence="1" type="ORF">HMPREF3182_00464</name>
</gene>
<keyword evidence="3" id="KW-1185">Reference proteome</keyword>
<evidence type="ECO:0000313" key="4">
    <source>
        <dbReference type="Proteomes" id="UP000242958"/>
    </source>
</evidence>
<proteinExistence type="predicted"/>
<reference evidence="2 4" key="3">
    <citation type="submission" date="2017-05" db="EMBL/GenBank/DDBJ databases">
        <authorList>
            <person name="Song R."/>
            <person name="Chenine A.L."/>
            <person name="Ruprecht R.M."/>
        </authorList>
    </citation>
    <scope>NUCLEOTIDE SEQUENCE [LARGE SCALE GENOMIC DNA]</scope>
    <source>
        <strain evidence="2 4">KA00229</strain>
    </source>
</reference>
<evidence type="ECO:0000313" key="2">
    <source>
        <dbReference type="EMBL" id="PNH21066.1"/>
    </source>
</evidence>
<sequence length="64" mass="7243">MITINGTTIPEKEISLLTYLKEHNLRPERIAIERNGFIVPRKTYENVTFVDGDSIEIVHFVGGG</sequence>
<dbReference type="AlphaFoldDB" id="A0A134CJN8"/>
<dbReference type="Proteomes" id="UP000070160">
    <property type="component" value="Unassembled WGS sequence"/>
</dbReference>
<dbReference type="InterPro" id="IPR010035">
    <property type="entry name" value="Thi_S"/>
</dbReference>
<dbReference type="PANTHER" id="PTHR34472">
    <property type="entry name" value="SULFUR CARRIER PROTEIN THIS"/>
    <property type="match status" value="1"/>
</dbReference>
<accession>A0A2J8B8H2</accession>
<accession>A0A134CJN8</accession>
<dbReference type="NCBIfam" id="TIGR01683">
    <property type="entry name" value="thiS"/>
    <property type="match status" value="1"/>
</dbReference>
<comment type="caution">
    <text evidence="1">The sequence shown here is derived from an EMBL/GenBank/DDBJ whole genome shotgun (WGS) entry which is preliminary data.</text>
</comment>
<dbReference type="CDD" id="cd00565">
    <property type="entry name" value="Ubl_ThiS"/>
    <property type="match status" value="1"/>
</dbReference>
<name>A0A134CJN8_9FIRM</name>
<dbReference type="RefSeq" id="WP_007393252.1">
    <property type="nucleotide sequence ID" value="NZ_KQ960933.1"/>
</dbReference>
<dbReference type="Gene3D" id="3.10.20.30">
    <property type="match status" value="1"/>
</dbReference>
<reference evidence="3" key="1">
    <citation type="submission" date="2016-01" db="EMBL/GenBank/DDBJ databases">
        <authorList>
            <person name="Mitreva M."/>
            <person name="Pepin K.H."/>
            <person name="Mihindukulasuriya K.A."/>
            <person name="Fulton R."/>
            <person name="Fronick C."/>
            <person name="O'Laughlin M."/>
            <person name="Miner T."/>
            <person name="Herter B."/>
            <person name="Rosa B.A."/>
            <person name="Cordes M."/>
            <person name="Tomlinson C."/>
            <person name="Wollam A."/>
            <person name="Palsikar V.B."/>
            <person name="Mardis E.R."/>
            <person name="Wilson R.K."/>
        </authorList>
    </citation>
    <scope>NUCLEOTIDE SEQUENCE [LARGE SCALE GENOMIC DNA]</scope>
    <source>
        <strain evidence="3">KA00182</strain>
    </source>
</reference>
<protein>
    <submittedName>
        <fullName evidence="1">Thiamine biosynthesis protein ThiS</fullName>
    </submittedName>
</protein>
<organism evidence="1 3">
    <name type="scientific">Megasphaera hutchinsoni</name>
    <dbReference type="NCBI Taxonomy" id="1588748"/>
    <lineage>
        <taxon>Bacteria</taxon>
        <taxon>Bacillati</taxon>
        <taxon>Bacillota</taxon>
        <taxon>Negativicutes</taxon>
        <taxon>Veillonellales</taxon>
        <taxon>Veillonellaceae</taxon>
        <taxon>Megasphaera</taxon>
    </lineage>
</organism>
<dbReference type="Proteomes" id="UP000242958">
    <property type="component" value="Unassembled WGS sequence"/>
</dbReference>
<dbReference type="STRING" id="1588748.HMPREF3182_00464"/>
<dbReference type="InterPro" id="IPR003749">
    <property type="entry name" value="ThiS/MoaD-like"/>
</dbReference>
<dbReference type="EMBL" id="LSDT01000014">
    <property type="protein sequence ID" value="KXB92347.1"/>
    <property type="molecule type" value="Genomic_DNA"/>
</dbReference>
<dbReference type="InterPro" id="IPR012675">
    <property type="entry name" value="Beta-grasp_dom_sf"/>
</dbReference>
<dbReference type="SUPFAM" id="SSF54285">
    <property type="entry name" value="MoaD/ThiS"/>
    <property type="match status" value="1"/>
</dbReference>
<evidence type="ECO:0000313" key="1">
    <source>
        <dbReference type="EMBL" id="KXB92347.1"/>
    </source>
</evidence>
<dbReference type="InterPro" id="IPR016155">
    <property type="entry name" value="Mopterin_synth/thiamin_S_b"/>
</dbReference>
<dbReference type="PATRIC" id="fig|1588748.3.peg.449"/>
<dbReference type="EMBL" id="NFMF01000010">
    <property type="protein sequence ID" value="PNH21066.1"/>
    <property type="molecule type" value="Genomic_DNA"/>
</dbReference>
<evidence type="ECO:0000313" key="3">
    <source>
        <dbReference type="Proteomes" id="UP000070160"/>
    </source>
</evidence>